<dbReference type="Gene3D" id="3.40.50.300">
    <property type="entry name" value="P-loop containing nucleotide triphosphate hydrolases"/>
    <property type="match status" value="1"/>
</dbReference>
<reference evidence="1 2" key="1">
    <citation type="journal article" date="2015" name="Int. J. Syst. Evol. Microbiol.">
        <title>Mariniphaga sediminis sp. nov., isolated from coastal sediment.</title>
        <authorList>
            <person name="Wang F.Q."/>
            <person name="Shen Q.Y."/>
            <person name="Chen G.J."/>
            <person name="Du Z.J."/>
        </authorList>
    </citation>
    <scope>NUCLEOTIDE SEQUENCE [LARGE SCALE GENOMIC DNA]</scope>
    <source>
        <strain evidence="1 2">SY21</strain>
    </source>
</reference>
<dbReference type="EMBL" id="QWET01000002">
    <property type="protein sequence ID" value="RIH66612.1"/>
    <property type="molecule type" value="Genomic_DNA"/>
</dbReference>
<accession>A0A399D7V4</accession>
<gene>
    <name evidence="1" type="ORF">D1164_03135</name>
</gene>
<evidence type="ECO:0000313" key="1">
    <source>
        <dbReference type="EMBL" id="RIH66612.1"/>
    </source>
</evidence>
<dbReference type="Proteomes" id="UP000266441">
    <property type="component" value="Unassembled WGS sequence"/>
</dbReference>
<keyword evidence="2" id="KW-1185">Reference proteome</keyword>
<comment type="caution">
    <text evidence="1">The sequence shown here is derived from an EMBL/GenBank/DDBJ whole genome shotgun (WGS) entry which is preliminary data.</text>
</comment>
<dbReference type="AlphaFoldDB" id="A0A399D7V4"/>
<evidence type="ECO:0000313" key="2">
    <source>
        <dbReference type="Proteomes" id="UP000266441"/>
    </source>
</evidence>
<sequence>MKYMPNILIVKGSGRNVGKTVSACQIIRQLAESHAPVGIKISPHFHRLDEKQKFIHFSPDFVIVEERNINGKDSSRMLQAGAKKVFYIQAKNDYLPQAVEMVLQQINSINPVVIESGGLYDFWEPGLLVYIEGEELKKESNIRPHSTVIRLSSGEAQNFDWKKVHFNNGKFTIDA</sequence>
<dbReference type="InterPro" id="IPR027417">
    <property type="entry name" value="P-loop_NTPase"/>
</dbReference>
<name>A0A399D7V4_9BACT</name>
<proteinExistence type="predicted"/>
<evidence type="ECO:0008006" key="3">
    <source>
        <dbReference type="Google" id="ProtNLM"/>
    </source>
</evidence>
<protein>
    <recommendedName>
        <fullName evidence="3">Molybdopterin-guanine dinucleotide biosynthesis protein B (MobB) domain-containing protein</fullName>
    </recommendedName>
</protein>
<organism evidence="1 2">
    <name type="scientific">Mariniphaga sediminis</name>
    <dbReference type="NCBI Taxonomy" id="1628158"/>
    <lineage>
        <taxon>Bacteria</taxon>
        <taxon>Pseudomonadati</taxon>
        <taxon>Bacteroidota</taxon>
        <taxon>Bacteroidia</taxon>
        <taxon>Marinilabiliales</taxon>
        <taxon>Prolixibacteraceae</taxon>
        <taxon>Mariniphaga</taxon>
    </lineage>
</organism>